<evidence type="ECO:0000313" key="17">
    <source>
        <dbReference type="Proteomes" id="UP000322899"/>
    </source>
</evidence>
<evidence type="ECO:0000256" key="3">
    <source>
        <dbReference type="ARBA" id="ARBA00022568"/>
    </source>
</evidence>
<dbReference type="PANTHER" id="PTHR45628:SF7">
    <property type="entry name" value="VOLTAGE-DEPENDENT CALCIUM CHANNEL TYPE A SUBUNIT ALPHA-1"/>
    <property type="match status" value="1"/>
</dbReference>
<feature type="region of interest" description="Disordered" evidence="13">
    <location>
        <begin position="508"/>
        <end position="574"/>
    </location>
</feature>
<dbReference type="Pfam" id="PF00520">
    <property type="entry name" value="Ion_trans"/>
    <property type="match status" value="3"/>
</dbReference>
<dbReference type="GO" id="GO:0008331">
    <property type="term" value="F:high voltage-gated calcium channel activity"/>
    <property type="evidence" value="ECO:0007669"/>
    <property type="project" value="TreeGrafter"/>
</dbReference>
<sequence>MVERVALVIFAAEAVLKILSRGLLSRAVSIGSGPRLVREALDPDVLIHAVLSVRMLRQEMRRQLQAAAEPVRPAGGGATPARKANAAATDPDGLPAERLMPEGPTRMQVKRRWKAVAIERRIRRRDRVAEPGYLQNAWDVADLLVLVVMFVDVFSEGVTANVTVLRALRVFRVVRTVEALPGLQVILVSLFRSCSFLFNVLVVMVFFYFVFAIIGVESLGLSLQRRCVDTSAAPLPGGGFPEAELPDPEPAPFCVPEGTPASEAAGLICSTINPAWRCADTGSFPLQGLQSFQNVLYGLYVVVQAASLEGWSDLAYAVLGAEGPLASVYFVLVVFVCNFLVLSLVTSVLIQQFGNTWEAFIARQREEKAAQAEAAAAAREQAAIEAAQALAANVARLQAAQTDSGIRGAGGLLLASKMKLWAKRAKSTVSKAKLAAEQAASEAAAASAAALAAKAKLQAARERVRGVGGLQLRHRVTGRTGPSATPRSAAFQALQDLTEFPDGDCMDMGMDELDGQESDRSSHSSSMEGDFGAERGSSGRSRSAGTPGAAAEETDVPAPAVSSAEKPVQQSGGEVRTLLDTLDRALDDQPTEARGSVWFASLVTSLSATTLVILGLEDPLVGQDEIRPVDAAAIAMTCLIGVELAFRAYALRGATLRSAPITFFDVIAFASGVLATVFFVATADGVGSLTEGFGSVRARVFMSLTALRSVRLVEGLAPIRNLVLTAFRRGGAIANLIALLGLVTCVAGLFATQLFGGSFTELSPGEELPEPRLMFYSAPQSILVLFIVITGENWPSVLGNVEASGTPWGKVLSALVVLWYLATNVVLLQIFIAVVVEGIAEDDDVKVRRQLKSLSRCMVFHNADLEEAARKQHASRLFVAEMILTVRAWQEANTPAQGAAVLPGPPAAAPAPAPAPGAAPRAGPAALPRGHGAEHVGDRPQPSGVAGTGGAVGAAAPPAERILRRPPPVMLVEALAGSLTAGSLDLLTANVDEAVAQLAAQRSKTPTLAHAAQTVLGRLRAAKAVSAMTPHGGNDRVTFTDGGQSQVGSNKPTPRLQGLGGEADEDLASLRQRKHAIADRAPTERADSTLDLLQQLLTDALVLLQERESRFDSVRFLIAMGEAATTKESAAVAAAVAGGNDASPGGFNSGPASGEVAVEPPPPGCCGWACCCGGARRSRSAAGSDEGDDGDGDEARPGRGGCCRSCLRPTGSGDMAAESDNYDMPSANSSSLARSGSQGGAPSSISGRSSYASSVTSTDSSDDLPLPFSKTCKRCGVALRSDWRCLRPSCKATRGCVVASTVSCLGRLLDLCETVRVRRARERQVSRMAMAGTSDPDAHQAGGGRGQRVHGRERLKAVLGMAISSSDEDTDSEDADALDTLMQQRAQAATAPRAQRGCLSRLSAVCGIAALERFQRWAYVTRVKALPVDSQDRALGCLPAKHPVRGVAHACMCTRPEKPGRSGAGFRNIMLLTILLSSLQLATEGRSFRRAPGAESTLRTLDIVFAAIFAAEAVLKITAFGLVAANEHSYLRRGWNVLDLVVAVFAVIDAFVDSRAYPENPVTGLPPAWVSIIRLARCLRPLKFLEAVPATSRLVRAFSRSLGQIVAAVVLSLILLLSFGVLGRQFFAGAMGECSDASVHLRENCQGLFVDDSGETALRVWTIPTSSFESLPAGVTTLLETATLEGWIPTLTRCMDISGRDTGPVENASVQYALFFIIFIVLAAFVIFPVFTGIVANAVALEREDACLTDQQKTLRGVLQQYAPPGDRSVLRKAMMYATFETQAARRIEARWRARTAASVSAGTLRASDTSAAA</sequence>
<dbReference type="OrthoDB" id="416585at2759"/>
<feature type="compositionally biased region" description="Low complexity" evidence="13">
    <location>
        <begin position="1226"/>
        <end position="1259"/>
    </location>
</feature>
<dbReference type="SUPFAM" id="SSF81324">
    <property type="entry name" value="Voltage-gated potassium channels"/>
    <property type="match status" value="3"/>
</dbReference>
<evidence type="ECO:0000256" key="12">
    <source>
        <dbReference type="ARBA" id="ARBA00023303"/>
    </source>
</evidence>
<dbReference type="InterPro" id="IPR005821">
    <property type="entry name" value="Ion_trans_dom"/>
</dbReference>
<reference evidence="16 17" key="1">
    <citation type="submission" date="2019-07" db="EMBL/GenBank/DDBJ databases">
        <title>Genomes of Cafeteria roenbergensis.</title>
        <authorList>
            <person name="Fischer M.G."/>
            <person name="Hackl T."/>
            <person name="Roman M."/>
        </authorList>
    </citation>
    <scope>NUCLEOTIDE SEQUENCE [LARGE SCALE GENOMIC DNA]</scope>
    <source>
        <strain evidence="16 17">E4-10P</strain>
    </source>
</reference>
<feature type="transmembrane region" description="Helical" evidence="14">
    <location>
        <begin position="732"/>
        <end position="752"/>
    </location>
</feature>
<feature type="compositionally biased region" description="Pro residues" evidence="13">
    <location>
        <begin position="903"/>
        <end position="917"/>
    </location>
</feature>
<feature type="region of interest" description="Disordered" evidence="13">
    <location>
        <begin position="67"/>
        <end position="95"/>
    </location>
</feature>
<evidence type="ECO:0000256" key="10">
    <source>
        <dbReference type="ARBA" id="ARBA00023136"/>
    </source>
</evidence>
<feature type="transmembrane region" description="Helical" evidence="14">
    <location>
        <begin position="325"/>
        <end position="350"/>
    </location>
</feature>
<dbReference type="Gene3D" id="1.10.287.70">
    <property type="match status" value="3"/>
</dbReference>
<evidence type="ECO:0000256" key="14">
    <source>
        <dbReference type="SAM" id="Phobius"/>
    </source>
</evidence>
<accession>A0A5A8E7W2</accession>
<feature type="transmembrane region" description="Helical" evidence="14">
    <location>
        <begin position="196"/>
        <end position="216"/>
    </location>
</feature>
<evidence type="ECO:0000256" key="7">
    <source>
        <dbReference type="ARBA" id="ARBA00022882"/>
    </source>
</evidence>
<keyword evidence="10 14" id="KW-0472">Membrane</keyword>
<keyword evidence="2" id="KW-0813">Transport</keyword>
<evidence type="ECO:0000313" key="16">
    <source>
        <dbReference type="EMBL" id="KAA0173806.1"/>
    </source>
</evidence>
<keyword evidence="7" id="KW-0851">Voltage-gated channel</keyword>
<evidence type="ECO:0000259" key="15">
    <source>
        <dbReference type="Pfam" id="PF00520"/>
    </source>
</evidence>
<dbReference type="InterPro" id="IPR027359">
    <property type="entry name" value="Volt_channel_dom_sf"/>
</dbReference>
<feature type="compositionally biased region" description="Polar residues" evidence="13">
    <location>
        <begin position="1041"/>
        <end position="1052"/>
    </location>
</feature>
<keyword evidence="12" id="KW-0407">Ion channel</keyword>
<keyword evidence="9" id="KW-0406">Ion transport</keyword>
<dbReference type="InterPro" id="IPR050599">
    <property type="entry name" value="VDCC_alpha-1_subunit"/>
</dbReference>
<dbReference type="Gene3D" id="1.20.120.350">
    <property type="entry name" value="Voltage-gated potassium channels. Chain C"/>
    <property type="match status" value="2"/>
</dbReference>
<evidence type="ECO:0000256" key="13">
    <source>
        <dbReference type="SAM" id="MobiDB-lite"/>
    </source>
</evidence>
<keyword evidence="5 14" id="KW-0812">Transmembrane</keyword>
<gene>
    <name evidence="16" type="ORF">FNF27_04763</name>
</gene>
<feature type="region of interest" description="Disordered" evidence="13">
    <location>
        <begin position="1041"/>
        <end position="1061"/>
    </location>
</feature>
<evidence type="ECO:0000256" key="2">
    <source>
        <dbReference type="ARBA" id="ARBA00022448"/>
    </source>
</evidence>
<feature type="transmembrane region" description="Helical" evidence="14">
    <location>
        <begin position="662"/>
        <end position="681"/>
    </location>
</feature>
<dbReference type="GO" id="GO:0098703">
    <property type="term" value="P:calcium ion import across plasma membrane"/>
    <property type="evidence" value="ECO:0007669"/>
    <property type="project" value="TreeGrafter"/>
</dbReference>
<evidence type="ECO:0000256" key="11">
    <source>
        <dbReference type="ARBA" id="ARBA00023180"/>
    </source>
</evidence>
<feature type="transmembrane region" description="Helical" evidence="14">
    <location>
        <begin position="1503"/>
        <end position="1525"/>
    </location>
</feature>
<feature type="domain" description="Ion transport" evidence="15">
    <location>
        <begin position="1466"/>
        <end position="1745"/>
    </location>
</feature>
<dbReference type="PANTHER" id="PTHR45628">
    <property type="entry name" value="VOLTAGE-DEPENDENT CALCIUM CHANNEL TYPE A SUBUNIT ALPHA-1"/>
    <property type="match status" value="1"/>
</dbReference>
<feature type="domain" description="Ion transport" evidence="15">
    <location>
        <begin position="132"/>
        <end position="355"/>
    </location>
</feature>
<keyword evidence="3" id="KW-0109">Calcium transport</keyword>
<organism evidence="16 17">
    <name type="scientific">Cafeteria roenbergensis</name>
    <name type="common">Marine flagellate</name>
    <dbReference type="NCBI Taxonomy" id="33653"/>
    <lineage>
        <taxon>Eukaryota</taxon>
        <taxon>Sar</taxon>
        <taxon>Stramenopiles</taxon>
        <taxon>Bigyra</taxon>
        <taxon>Opalozoa</taxon>
        <taxon>Bicosoecida</taxon>
        <taxon>Cafeteriaceae</taxon>
        <taxon>Cafeteria</taxon>
    </lineage>
</organism>
<dbReference type="EMBL" id="VLTO01000029">
    <property type="protein sequence ID" value="KAA0173806.1"/>
    <property type="molecule type" value="Genomic_DNA"/>
</dbReference>
<feature type="region of interest" description="Disordered" evidence="13">
    <location>
        <begin position="1214"/>
        <end position="1263"/>
    </location>
</feature>
<keyword evidence="11" id="KW-0325">Glycoprotein</keyword>
<evidence type="ECO:0000256" key="4">
    <source>
        <dbReference type="ARBA" id="ARBA00022673"/>
    </source>
</evidence>
<evidence type="ECO:0000256" key="6">
    <source>
        <dbReference type="ARBA" id="ARBA00022837"/>
    </source>
</evidence>
<feature type="domain" description="Ion transport" evidence="15">
    <location>
        <begin position="598"/>
        <end position="841"/>
    </location>
</feature>
<keyword evidence="4" id="KW-0107">Calcium channel</keyword>
<name>A0A5A8E7W2_CAFRO</name>
<proteinExistence type="predicted"/>
<feature type="compositionally biased region" description="Low complexity" evidence="13">
    <location>
        <begin position="918"/>
        <end position="930"/>
    </location>
</feature>
<feature type="region of interest" description="Disordered" evidence="13">
    <location>
        <begin position="1326"/>
        <end position="1350"/>
    </location>
</feature>
<evidence type="ECO:0000256" key="9">
    <source>
        <dbReference type="ARBA" id="ARBA00023065"/>
    </source>
</evidence>
<keyword evidence="6" id="KW-0106">Calcium</keyword>
<feature type="transmembrane region" description="Helical" evidence="14">
    <location>
        <begin position="811"/>
        <end position="840"/>
    </location>
</feature>
<keyword evidence="8 14" id="KW-1133">Transmembrane helix</keyword>
<feature type="region of interest" description="Disordered" evidence="13">
    <location>
        <begin position="897"/>
        <end position="953"/>
    </location>
</feature>
<feature type="transmembrane region" description="Helical" evidence="14">
    <location>
        <begin position="1712"/>
        <end position="1736"/>
    </location>
</feature>
<protein>
    <recommendedName>
        <fullName evidence="15">Ion transport domain-containing protein</fullName>
    </recommendedName>
</protein>
<dbReference type="Proteomes" id="UP000322899">
    <property type="component" value="Unassembled WGS sequence"/>
</dbReference>
<evidence type="ECO:0000256" key="1">
    <source>
        <dbReference type="ARBA" id="ARBA00004141"/>
    </source>
</evidence>
<evidence type="ECO:0000256" key="5">
    <source>
        <dbReference type="ARBA" id="ARBA00022692"/>
    </source>
</evidence>
<feature type="transmembrane region" description="Helical" evidence="14">
    <location>
        <begin position="1602"/>
        <end position="1622"/>
    </location>
</feature>
<feature type="compositionally biased region" description="Low complexity" evidence="13">
    <location>
        <begin position="534"/>
        <end position="551"/>
    </location>
</feature>
<comment type="caution">
    <text evidence="16">The sequence shown here is derived from an EMBL/GenBank/DDBJ whole genome shotgun (WGS) entry which is preliminary data.</text>
</comment>
<feature type="transmembrane region" description="Helical" evidence="14">
    <location>
        <begin position="597"/>
        <end position="616"/>
    </location>
</feature>
<dbReference type="GO" id="GO:0005891">
    <property type="term" value="C:voltage-gated calcium channel complex"/>
    <property type="evidence" value="ECO:0007669"/>
    <property type="project" value="TreeGrafter"/>
</dbReference>
<evidence type="ECO:0000256" key="8">
    <source>
        <dbReference type="ARBA" id="ARBA00022989"/>
    </source>
</evidence>
<feature type="compositionally biased region" description="Low complexity" evidence="13">
    <location>
        <begin position="79"/>
        <end position="88"/>
    </location>
</feature>
<feature type="transmembrane region" description="Helical" evidence="14">
    <location>
        <begin position="631"/>
        <end position="650"/>
    </location>
</feature>
<feature type="region of interest" description="Disordered" evidence="13">
    <location>
        <begin position="1181"/>
        <end position="1200"/>
    </location>
</feature>
<comment type="subcellular location">
    <subcellularLocation>
        <location evidence="1">Membrane</location>
        <topology evidence="1">Multi-pass membrane protein</topology>
    </subcellularLocation>
</comment>